<protein>
    <submittedName>
        <fullName evidence="2">Uncharacterized protein</fullName>
    </submittedName>
</protein>
<dbReference type="AlphaFoldDB" id="A0A1F5LU09"/>
<feature type="compositionally biased region" description="Basic and acidic residues" evidence="1">
    <location>
        <begin position="74"/>
        <end position="92"/>
    </location>
</feature>
<keyword evidence="3" id="KW-1185">Reference proteome</keyword>
<organism evidence="2 3">
    <name type="scientific">Penicillium arizonense</name>
    <dbReference type="NCBI Taxonomy" id="1835702"/>
    <lineage>
        <taxon>Eukaryota</taxon>
        <taxon>Fungi</taxon>
        <taxon>Dikarya</taxon>
        <taxon>Ascomycota</taxon>
        <taxon>Pezizomycotina</taxon>
        <taxon>Eurotiomycetes</taxon>
        <taxon>Eurotiomycetidae</taxon>
        <taxon>Eurotiales</taxon>
        <taxon>Aspergillaceae</taxon>
        <taxon>Penicillium</taxon>
    </lineage>
</organism>
<sequence length="271" mass="31279">MPPQPKVKKDIKLPIEFNPGPRVQLPTRVNSERAHEEAYRAWYSIPYQPAYHGDALAALEGRSTKRAPTRTIKRTHESTREKATERTQEKARTPQTLCHVMRRAITNYKIRDLSLPKLLFELRRENGPVTGIKVEDMHKFVCASHLVWEMCSALAQNGDDPKWTEMFKIWEPQYAEVRAQIASCKGKTRFSVVIPPPPVDLTIVEHRAHLASGYERKIFELAGTEFAYSSSLHLCDDLCELRKYLTVLSTRPKWGSLSITFRHEPWFPEGR</sequence>
<feature type="compositionally biased region" description="Basic residues" evidence="1">
    <location>
        <begin position="64"/>
        <end position="73"/>
    </location>
</feature>
<evidence type="ECO:0000313" key="3">
    <source>
        <dbReference type="Proteomes" id="UP000177622"/>
    </source>
</evidence>
<evidence type="ECO:0000256" key="1">
    <source>
        <dbReference type="SAM" id="MobiDB-lite"/>
    </source>
</evidence>
<accession>A0A1F5LU09</accession>
<dbReference type="GeneID" id="34572891"/>
<name>A0A1F5LU09_PENAI</name>
<dbReference type="EMBL" id="LXJU01000003">
    <property type="protein sequence ID" value="OGE56678.1"/>
    <property type="molecule type" value="Genomic_DNA"/>
</dbReference>
<proteinExistence type="predicted"/>
<comment type="caution">
    <text evidence="2">The sequence shown here is derived from an EMBL/GenBank/DDBJ whole genome shotgun (WGS) entry which is preliminary data.</text>
</comment>
<evidence type="ECO:0000313" key="2">
    <source>
        <dbReference type="EMBL" id="OGE56678.1"/>
    </source>
</evidence>
<gene>
    <name evidence="2" type="ORF">PENARI_c003G02236</name>
</gene>
<reference evidence="2 3" key="1">
    <citation type="journal article" date="2016" name="Sci. Rep.">
        <title>Penicillium arizonense, a new, genome sequenced fungal species, reveals a high chemical diversity in secreted metabolites.</title>
        <authorList>
            <person name="Grijseels S."/>
            <person name="Nielsen J.C."/>
            <person name="Randelovic M."/>
            <person name="Nielsen J."/>
            <person name="Nielsen K.F."/>
            <person name="Workman M."/>
            <person name="Frisvad J.C."/>
        </authorList>
    </citation>
    <scope>NUCLEOTIDE SEQUENCE [LARGE SCALE GENOMIC DNA]</scope>
    <source>
        <strain evidence="2 3">CBS 141311</strain>
    </source>
</reference>
<dbReference type="RefSeq" id="XP_022492106.1">
    <property type="nucleotide sequence ID" value="XM_022628157.1"/>
</dbReference>
<dbReference type="OrthoDB" id="4276689at2759"/>
<dbReference type="Proteomes" id="UP000177622">
    <property type="component" value="Unassembled WGS sequence"/>
</dbReference>
<feature type="region of interest" description="Disordered" evidence="1">
    <location>
        <begin position="64"/>
        <end position="93"/>
    </location>
</feature>